<dbReference type="InterPro" id="IPR011072">
    <property type="entry name" value="HR1_rho-bd"/>
</dbReference>
<evidence type="ECO:0000256" key="3">
    <source>
        <dbReference type="SAM" id="MobiDB-lite"/>
    </source>
</evidence>
<feature type="compositionally biased region" description="Polar residues" evidence="3">
    <location>
        <begin position="100"/>
        <end position="111"/>
    </location>
</feature>
<dbReference type="GO" id="GO:0009272">
    <property type="term" value="P:fungal-type cell wall biogenesis"/>
    <property type="evidence" value="ECO:0007669"/>
    <property type="project" value="InterPro"/>
</dbReference>
<keyword evidence="6" id="KW-1185">Reference proteome</keyword>
<dbReference type="AlphaFoldDB" id="A0A9P4NY74"/>
<name>A0A9P4NY74_9PEZI</name>
<dbReference type="PROSITE" id="PS51860">
    <property type="entry name" value="REM_1"/>
    <property type="match status" value="2"/>
</dbReference>
<feature type="region of interest" description="Disordered" evidence="3">
    <location>
        <begin position="219"/>
        <end position="240"/>
    </location>
</feature>
<feature type="domain" description="REM-1" evidence="4">
    <location>
        <begin position="143"/>
        <end position="220"/>
    </location>
</feature>
<dbReference type="FunFam" id="1.10.287.160:FF:000004">
    <property type="entry name" value="Protein kinase C"/>
    <property type="match status" value="1"/>
</dbReference>
<dbReference type="Pfam" id="PF02185">
    <property type="entry name" value="HR1"/>
    <property type="match status" value="2"/>
</dbReference>
<comment type="caution">
    <text evidence="5">The sequence shown here is derived from an EMBL/GenBank/DDBJ whole genome shotgun (WGS) entry which is preliminary data.</text>
</comment>
<dbReference type="InterPro" id="IPR037312">
    <property type="entry name" value="PKC-like_HR1"/>
</dbReference>
<gene>
    <name evidence="5" type="ORF">EJ08DRAFT_19029</name>
</gene>
<dbReference type="SUPFAM" id="SSF46585">
    <property type="entry name" value="HR1 repeat"/>
    <property type="match status" value="1"/>
</dbReference>
<dbReference type="CDD" id="cd11620">
    <property type="entry name" value="HR1_PKC-like_2_fungi"/>
    <property type="match status" value="1"/>
</dbReference>
<feature type="region of interest" description="Disordered" evidence="3">
    <location>
        <begin position="78"/>
        <end position="133"/>
    </location>
</feature>
<feature type="compositionally biased region" description="Gly residues" evidence="3">
    <location>
        <begin position="78"/>
        <end position="91"/>
    </location>
</feature>
<organism evidence="5 6">
    <name type="scientific">Tothia fuscella</name>
    <dbReference type="NCBI Taxonomy" id="1048955"/>
    <lineage>
        <taxon>Eukaryota</taxon>
        <taxon>Fungi</taxon>
        <taxon>Dikarya</taxon>
        <taxon>Ascomycota</taxon>
        <taxon>Pezizomycotina</taxon>
        <taxon>Dothideomycetes</taxon>
        <taxon>Pleosporomycetidae</taxon>
        <taxon>Venturiales</taxon>
        <taxon>Cylindrosympodiaceae</taxon>
        <taxon>Tothia</taxon>
    </lineage>
</organism>
<dbReference type="InterPro" id="IPR036274">
    <property type="entry name" value="HR1_rpt_sf"/>
</dbReference>
<dbReference type="Proteomes" id="UP000800235">
    <property type="component" value="Unassembled WGS sequence"/>
</dbReference>
<protein>
    <submittedName>
        <fullName evidence="5">HR1-domain-containing protein</fullName>
    </submittedName>
</protein>
<evidence type="ECO:0000259" key="4">
    <source>
        <dbReference type="PROSITE" id="PS51860"/>
    </source>
</evidence>
<proteinExistence type="predicted"/>
<sequence>MSEEDVTRDIHRKIEREKALITAANAMRQSTNNPAVVSGLDTKIRDGRRNIEYLESRLKEYELKRMNSGMEGMHVNDGGGGYGQQHGGPGYGREDGYGSQGQEYSQLSGGNSMMPPSAPFARPGPQSSMPKARPNYSKLDLIKWDTPHLGPRIQLMLSQLEFKLSVEKQYKDGIEKMVRLYQIEGDRKSKADAEARRIESNQKIQLLKQALRRYEDLHVDIDGGDGGDGKQHFPDTEDKH</sequence>
<dbReference type="GO" id="GO:0004697">
    <property type="term" value="F:diacylglycerol-dependent serine/threonine kinase activity"/>
    <property type="evidence" value="ECO:0007669"/>
    <property type="project" value="InterPro"/>
</dbReference>
<evidence type="ECO:0000313" key="6">
    <source>
        <dbReference type="Proteomes" id="UP000800235"/>
    </source>
</evidence>
<accession>A0A9P4NY74</accession>
<feature type="domain" description="REM-1" evidence="4">
    <location>
        <begin position="1"/>
        <end position="67"/>
    </location>
</feature>
<dbReference type="SMART" id="SM00742">
    <property type="entry name" value="Hr1"/>
    <property type="match status" value="2"/>
</dbReference>
<feature type="coiled-coil region" evidence="2">
    <location>
        <begin position="190"/>
        <end position="217"/>
    </location>
</feature>
<evidence type="ECO:0000256" key="2">
    <source>
        <dbReference type="SAM" id="Coils"/>
    </source>
</evidence>
<dbReference type="GO" id="GO:0007165">
    <property type="term" value="P:signal transduction"/>
    <property type="evidence" value="ECO:0007669"/>
    <property type="project" value="InterPro"/>
</dbReference>
<dbReference type="OrthoDB" id="63267at2759"/>
<evidence type="ECO:0000313" key="5">
    <source>
        <dbReference type="EMBL" id="KAF2433936.1"/>
    </source>
</evidence>
<dbReference type="EMBL" id="MU007018">
    <property type="protein sequence ID" value="KAF2433936.1"/>
    <property type="molecule type" value="Genomic_DNA"/>
</dbReference>
<keyword evidence="1 2" id="KW-0175">Coiled coil</keyword>
<dbReference type="Gene3D" id="1.10.287.160">
    <property type="entry name" value="HR1 repeat"/>
    <property type="match status" value="1"/>
</dbReference>
<reference evidence="5" key="1">
    <citation type="journal article" date="2020" name="Stud. Mycol.">
        <title>101 Dothideomycetes genomes: a test case for predicting lifestyles and emergence of pathogens.</title>
        <authorList>
            <person name="Haridas S."/>
            <person name="Albert R."/>
            <person name="Binder M."/>
            <person name="Bloem J."/>
            <person name="Labutti K."/>
            <person name="Salamov A."/>
            <person name="Andreopoulos B."/>
            <person name="Baker S."/>
            <person name="Barry K."/>
            <person name="Bills G."/>
            <person name="Bluhm B."/>
            <person name="Cannon C."/>
            <person name="Castanera R."/>
            <person name="Culley D."/>
            <person name="Daum C."/>
            <person name="Ezra D."/>
            <person name="Gonzalez J."/>
            <person name="Henrissat B."/>
            <person name="Kuo A."/>
            <person name="Liang C."/>
            <person name="Lipzen A."/>
            <person name="Lutzoni F."/>
            <person name="Magnuson J."/>
            <person name="Mondo S."/>
            <person name="Nolan M."/>
            <person name="Ohm R."/>
            <person name="Pangilinan J."/>
            <person name="Park H.-J."/>
            <person name="Ramirez L."/>
            <person name="Alfaro M."/>
            <person name="Sun H."/>
            <person name="Tritt A."/>
            <person name="Yoshinaga Y."/>
            <person name="Zwiers L.-H."/>
            <person name="Turgeon B."/>
            <person name="Goodwin S."/>
            <person name="Spatafora J."/>
            <person name="Crous P."/>
            <person name="Grigoriev I."/>
        </authorList>
    </citation>
    <scope>NUCLEOTIDE SEQUENCE</scope>
    <source>
        <strain evidence="5">CBS 130266</strain>
    </source>
</reference>
<evidence type="ECO:0000256" key="1">
    <source>
        <dbReference type="PROSITE-ProRule" id="PRU01207"/>
    </source>
</evidence>